<evidence type="ECO:0000313" key="2">
    <source>
        <dbReference type="Proteomes" id="UP001597052"/>
    </source>
</evidence>
<dbReference type="Proteomes" id="UP001597052">
    <property type="component" value="Unassembled WGS sequence"/>
</dbReference>
<organism evidence="1 2">
    <name type="scientific">Halohasta litorea</name>
    <dbReference type="NCBI Taxonomy" id="869891"/>
    <lineage>
        <taxon>Archaea</taxon>
        <taxon>Methanobacteriati</taxon>
        <taxon>Methanobacteriota</taxon>
        <taxon>Stenosarchaea group</taxon>
        <taxon>Halobacteria</taxon>
        <taxon>Halobacteriales</taxon>
        <taxon>Haloferacaceae</taxon>
        <taxon>Halohasta</taxon>
    </lineage>
</organism>
<comment type="caution">
    <text evidence="1">The sequence shown here is derived from an EMBL/GenBank/DDBJ whole genome shotgun (WGS) entry which is preliminary data.</text>
</comment>
<dbReference type="EMBL" id="JBHUDM010000010">
    <property type="protein sequence ID" value="MFD1643847.1"/>
    <property type="molecule type" value="Genomic_DNA"/>
</dbReference>
<dbReference type="AlphaFoldDB" id="A0ABD6DCZ1"/>
<proteinExistence type="predicted"/>
<protein>
    <submittedName>
        <fullName evidence="1">Uncharacterized protein</fullName>
    </submittedName>
</protein>
<dbReference type="RefSeq" id="WP_256397776.1">
    <property type="nucleotide sequence ID" value="NZ_JANHDJ010000012.1"/>
</dbReference>
<reference evidence="1 2" key="1">
    <citation type="journal article" date="2019" name="Int. J. Syst. Evol. Microbiol.">
        <title>The Global Catalogue of Microorganisms (GCM) 10K type strain sequencing project: providing services to taxonomists for standard genome sequencing and annotation.</title>
        <authorList>
            <consortium name="The Broad Institute Genomics Platform"/>
            <consortium name="The Broad Institute Genome Sequencing Center for Infectious Disease"/>
            <person name="Wu L."/>
            <person name="Ma J."/>
        </authorList>
    </citation>
    <scope>NUCLEOTIDE SEQUENCE [LARGE SCALE GENOMIC DNA]</scope>
    <source>
        <strain evidence="1 2">CGMCC 1.10593</strain>
    </source>
</reference>
<evidence type="ECO:0000313" key="1">
    <source>
        <dbReference type="EMBL" id="MFD1643847.1"/>
    </source>
</evidence>
<keyword evidence="2" id="KW-1185">Reference proteome</keyword>
<sequence length="289" mass="33543">MDIRKLAFVPLGVLILVLGGLVAGVILGDIEQSTASTVSSFTLVVVTAVYAYQTVKSVEYTEESLDEMRRDREKPGSILVIAYGIDPLLDEFERRQKKWREEARKDSFSSIQDLKMPDNVFLNDLDTKSPGIKEMFSEYVTQNRRYMIQWGNLVEMMEEAILEEREDLLQSYVDNDVREEEILESYAHVFARNIMELSSGRRGHSEIWADLNSELLELREKKIKETDEIDELMDRFEQVKSLNHELIYSLRSVREEYKSEYGITDLEVLEAKEESSLEQPDVVMDDLFV</sequence>
<gene>
    <name evidence="1" type="ORF">ACFSBW_18510</name>
</gene>
<name>A0ABD6DCZ1_9EURY</name>
<accession>A0ABD6DCZ1</accession>